<evidence type="ECO:0000313" key="4">
    <source>
        <dbReference type="Proteomes" id="UP001236569"/>
    </source>
</evidence>
<keyword evidence="1 3" id="KW-0378">Hydrolase</keyword>
<name>A0ABT6YPY5_9BACT</name>
<sequence length="325" mass="36398">MKIKLLLIFLLVFSGKISIAQYKPIPRDTTYNVKKVHSQIKRDYPYAIPVPDQTPANVTESRDLIYAHLPETPFGPRDLHLDIFRPKKKGKYPALLMIHGGGWRSGEKSMQVPLAQLIANKGFVTIPVEYQLSLEAPYPAAVHNIKAAIRWVKAHAQEFDIDTTKMAISGCSAGGHLASLVGLTGGISRFEGTMGNHLGISSKLQAIVDIDGVINFLAPSSLNLERKSDSPDAAWLGGVFLEKPLVWKEASPAYWITEKSVPMLFLNSGYSRFHAGQDELIGQYKEWGIYQEVHQFNVKVHPFWLFHPWADESAQYMADFLKKVL</sequence>
<comment type="caution">
    <text evidence="3">The sequence shown here is derived from an EMBL/GenBank/DDBJ whole genome shotgun (WGS) entry which is preliminary data.</text>
</comment>
<dbReference type="Gene3D" id="3.40.50.1820">
    <property type="entry name" value="alpha/beta hydrolase"/>
    <property type="match status" value="1"/>
</dbReference>
<dbReference type="PANTHER" id="PTHR48081">
    <property type="entry name" value="AB HYDROLASE SUPERFAMILY PROTEIN C4A8.06C"/>
    <property type="match status" value="1"/>
</dbReference>
<dbReference type="Pfam" id="PF20434">
    <property type="entry name" value="BD-FAE"/>
    <property type="match status" value="1"/>
</dbReference>
<dbReference type="EMBL" id="JASHID010000010">
    <property type="protein sequence ID" value="MDI9865649.1"/>
    <property type="molecule type" value="Genomic_DNA"/>
</dbReference>
<evidence type="ECO:0000259" key="2">
    <source>
        <dbReference type="Pfam" id="PF20434"/>
    </source>
</evidence>
<evidence type="ECO:0000313" key="3">
    <source>
        <dbReference type="EMBL" id="MDI9865649.1"/>
    </source>
</evidence>
<dbReference type="InterPro" id="IPR050300">
    <property type="entry name" value="GDXG_lipolytic_enzyme"/>
</dbReference>
<gene>
    <name evidence="3" type="ORF">QM480_14995</name>
</gene>
<reference evidence="3 4" key="1">
    <citation type="submission" date="2023-05" db="EMBL/GenBank/DDBJ databases">
        <title>Novel species of genus Flectobacillus isolated from stream in China.</title>
        <authorList>
            <person name="Lu H."/>
        </authorList>
    </citation>
    <scope>NUCLEOTIDE SEQUENCE [LARGE SCALE GENOMIC DNA]</scope>
    <source>
        <strain evidence="3 4">DC10W</strain>
    </source>
</reference>
<organism evidence="3 4">
    <name type="scientific">Flectobacillus longus</name>
    <dbReference type="NCBI Taxonomy" id="2984207"/>
    <lineage>
        <taxon>Bacteria</taxon>
        <taxon>Pseudomonadati</taxon>
        <taxon>Bacteroidota</taxon>
        <taxon>Cytophagia</taxon>
        <taxon>Cytophagales</taxon>
        <taxon>Flectobacillaceae</taxon>
        <taxon>Flectobacillus</taxon>
    </lineage>
</organism>
<dbReference type="PANTHER" id="PTHR48081:SF13">
    <property type="entry name" value="ALPHA_BETA HYDROLASE"/>
    <property type="match status" value="1"/>
</dbReference>
<feature type="domain" description="BD-FAE-like" evidence="2">
    <location>
        <begin position="81"/>
        <end position="266"/>
    </location>
</feature>
<dbReference type="Proteomes" id="UP001236569">
    <property type="component" value="Unassembled WGS sequence"/>
</dbReference>
<keyword evidence="4" id="KW-1185">Reference proteome</keyword>
<dbReference type="GO" id="GO:0016787">
    <property type="term" value="F:hydrolase activity"/>
    <property type="evidence" value="ECO:0007669"/>
    <property type="project" value="UniProtKB-KW"/>
</dbReference>
<accession>A0ABT6YPY5</accession>
<protein>
    <submittedName>
        <fullName evidence="3">Alpha/beta hydrolase</fullName>
    </submittedName>
</protein>
<dbReference type="InterPro" id="IPR049492">
    <property type="entry name" value="BD-FAE-like_dom"/>
</dbReference>
<dbReference type="SUPFAM" id="SSF53474">
    <property type="entry name" value="alpha/beta-Hydrolases"/>
    <property type="match status" value="1"/>
</dbReference>
<proteinExistence type="predicted"/>
<evidence type="ECO:0000256" key="1">
    <source>
        <dbReference type="ARBA" id="ARBA00022801"/>
    </source>
</evidence>
<dbReference type="RefSeq" id="WP_283370622.1">
    <property type="nucleotide sequence ID" value="NZ_JASHID010000010.1"/>
</dbReference>
<dbReference type="InterPro" id="IPR029058">
    <property type="entry name" value="AB_hydrolase_fold"/>
</dbReference>